<sequence>MEAGGIYSGFGKDGQIRVVLEKEYRARRLSCKRPIVGAESAAHIANHHLQCESGGIRSAGIAGPWKCRQGRQKGFRETQIDVICSACPQPLGTTNRISALVLSYRSWNWPRCRPHSALRFRLPHTTLRGPLPPLPHPPLLPSRPLPTLRRLPLILLSNHAPTASVRAPTHRPTSTTAAQKPPRHHTDKPTRATDHSSPHRPLPLPTCSILRTPRDRSRRRASTGQHSTAIGPGSSEPPALEALQDHLQAPEQAPVQALPASREADGGVRWGRVVARTITSDGDLSGGTGPGYRERPSRLGSRLWGRRRRDMADMEMGRSGSLREITNRHGTRTNIDELEQEDDCEDAEIDAVVVDNQQFLSLDKSTQRSQSTHPHHVDDIGTPPTGPTGSTSSGVAETRAMVLLRYRIWPVIERFFSLHFHDPVSEAQYIKETFYTHKTLAFWASFLNWVLATSLLSQQPYILGDKIFVYGVAPVLTVPLPVFITFDWPRTRPWIYQIWLAAAVWSWACYVTGLPVIAIFALGQNRTVQTFMVISFVCTAAAFVSIFYTPECVICGRYRTWLDDVMPRDFMTISYVNIDAPPPHY</sequence>
<feature type="compositionally biased region" description="Low complexity" evidence="1">
    <location>
        <begin position="381"/>
        <end position="394"/>
    </location>
</feature>
<dbReference type="HOGENOM" id="CLU_466279_0_0_1"/>
<reference evidence="3 4" key="1">
    <citation type="journal article" date="2013" name="Nat. Commun.">
        <title>The evolution and pathogenic mechanisms of the rice sheath blight pathogen.</title>
        <authorList>
            <person name="Zheng A."/>
            <person name="Lin R."/>
            <person name="Xu L."/>
            <person name="Qin P."/>
            <person name="Tang C."/>
            <person name="Ai P."/>
            <person name="Zhang D."/>
            <person name="Liu Y."/>
            <person name="Sun Z."/>
            <person name="Feng H."/>
            <person name="Wang Y."/>
            <person name="Chen Y."/>
            <person name="Liang X."/>
            <person name="Fu R."/>
            <person name="Li Q."/>
            <person name="Zhang J."/>
            <person name="Yu X."/>
            <person name="Xie Z."/>
            <person name="Ding L."/>
            <person name="Guan P."/>
            <person name="Tang J."/>
            <person name="Liang Y."/>
            <person name="Wang S."/>
            <person name="Deng Q."/>
            <person name="Li S."/>
            <person name="Zhu J."/>
            <person name="Wang L."/>
            <person name="Liu H."/>
            <person name="Li P."/>
        </authorList>
    </citation>
    <scope>NUCLEOTIDE SEQUENCE [LARGE SCALE GENOMIC DNA]</scope>
    <source>
        <strain evidence="4">AG-1 IA</strain>
    </source>
</reference>
<proteinExistence type="predicted"/>
<gene>
    <name evidence="3" type="ORF">AG1IA_04832</name>
</gene>
<evidence type="ECO:0000313" key="4">
    <source>
        <dbReference type="Proteomes" id="UP000011668"/>
    </source>
</evidence>
<evidence type="ECO:0000256" key="2">
    <source>
        <dbReference type="SAM" id="Phobius"/>
    </source>
</evidence>
<feature type="region of interest" description="Disordered" evidence="1">
    <location>
        <begin position="279"/>
        <end position="300"/>
    </location>
</feature>
<keyword evidence="4" id="KW-1185">Reference proteome</keyword>
<feature type="transmembrane region" description="Helical" evidence="2">
    <location>
        <begin position="530"/>
        <end position="548"/>
    </location>
</feature>
<feature type="compositionally biased region" description="Polar residues" evidence="1">
    <location>
        <begin position="363"/>
        <end position="372"/>
    </location>
</feature>
<feature type="region of interest" description="Disordered" evidence="1">
    <location>
        <begin position="162"/>
        <end position="239"/>
    </location>
</feature>
<protein>
    <submittedName>
        <fullName evidence="3">Uncharacterized protein</fullName>
    </submittedName>
</protein>
<feature type="transmembrane region" description="Helical" evidence="2">
    <location>
        <begin position="498"/>
        <end position="523"/>
    </location>
</feature>
<dbReference type="Proteomes" id="UP000011668">
    <property type="component" value="Unassembled WGS sequence"/>
</dbReference>
<accession>L8WXN6</accession>
<dbReference type="AlphaFoldDB" id="L8WXN6"/>
<name>L8WXN6_THACA</name>
<keyword evidence="2" id="KW-1133">Transmembrane helix</keyword>
<feature type="region of interest" description="Disordered" evidence="1">
    <location>
        <begin position="363"/>
        <end position="394"/>
    </location>
</feature>
<dbReference type="EMBL" id="AFRT01001124">
    <property type="protein sequence ID" value="ELU41129.1"/>
    <property type="molecule type" value="Genomic_DNA"/>
</dbReference>
<organism evidence="3 4">
    <name type="scientific">Thanatephorus cucumeris (strain AG1-IA)</name>
    <name type="common">Rice sheath blight fungus</name>
    <name type="synonym">Rhizoctonia solani</name>
    <dbReference type="NCBI Taxonomy" id="983506"/>
    <lineage>
        <taxon>Eukaryota</taxon>
        <taxon>Fungi</taxon>
        <taxon>Dikarya</taxon>
        <taxon>Basidiomycota</taxon>
        <taxon>Agaricomycotina</taxon>
        <taxon>Agaricomycetes</taxon>
        <taxon>Cantharellales</taxon>
        <taxon>Ceratobasidiaceae</taxon>
        <taxon>Rhizoctonia</taxon>
        <taxon>Rhizoctonia solani AG-1</taxon>
    </lineage>
</organism>
<evidence type="ECO:0000313" key="3">
    <source>
        <dbReference type="EMBL" id="ELU41129.1"/>
    </source>
</evidence>
<evidence type="ECO:0000256" key="1">
    <source>
        <dbReference type="SAM" id="MobiDB-lite"/>
    </source>
</evidence>
<feature type="compositionally biased region" description="Basic and acidic residues" evidence="1">
    <location>
        <begin position="187"/>
        <end position="197"/>
    </location>
</feature>
<dbReference type="OrthoDB" id="60033at2759"/>
<dbReference type="STRING" id="983506.L8WXN6"/>
<feature type="transmembrane region" description="Helical" evidence="2">
    <location>
        <begin position="468"/>
        <end position="486"/>
    </location>
</feature>
<comment type="caution">
    <text evidence="3">The sequence shown here is derived from an EMBL/GenBank/DDBJ whole genome shotgun (WGS) entry which is preliminary data.</text>
</comment>
<keyword evidence="2" id="KW-0812">Transmembrane</keyword>
<keyword evidence="2" id="KW-0472">Membrane</keyword>